<dbReference type="OrthoDB" id="245702at2"/>
<dbReference type="Proteomes" id="UP000245802">
    <property type="component" value="Chromosome"/>
</dbReference>
<dbReference type="RefSeq" id="WP_010038987.1">
    <property type="nucleotide sequence ID" value="NZ_CP025958.1"/>
</dbReference>
<name>A0A2Z3GV20_9BACT</name>
<dbReference type="KEGG" id="gog:C1280_02055"/>
<evidence type="ECO:0000313" key="1">
    <source>
        <dbReference type="EMBL" id="AWM35912.1"/>
    </source>
</evidence>
<evidence type="ECO:0000313" key="2">
    <source>
        <dbReference type="Proteomes" id="UP000245802"/>
    </source>
</evidence>
<gene>
    <name evidence="1" type="ORF">C1280_02055</name>
</gene>
<organism evidence="1 2">
    <name type="scientific">Gemmata obscuriglobus</name>
    <dbReference type="NCBI Taxonomy" id="114"/>
    <lineage>
        <taxon>Bacteria</taxon>
        <taxon>Pseudomonadati</taxon>
        <taxon>Planctomycetota</taxon>
        <taxon>Planctomycetia</taxon>
        <taxon>Gemmatales</taxon>
        <taxon>Gemmataceae</taxon>
        <taxon>Gemmata</taxon>
    </lineage>
</organism>
<reference evidence="1 2" key="1">
    <citation type="submission" date="2018-01" db="EMBL/GenBank/DDBJ databases">
        <title>G. obscuriglobus.</title>
        <authorList>
            <person name="Franke J."/>
            <person name="Blomberg W."/>
            <person name="Selmecki A."/>
        </authorList>
    </citation>
    <scope>NUCLEOTIDE SEQUENCE [LARGE SCALE GENOMIC DNA]</scope>
    <source>
        <strain evidence="1 2">DSM 5831</strain>
    </source>
</reference>
<sequence length="435" mass="44595">MAARNWAGAAPRVAKVVTFAFGGTWEADDLVRASFANGKRADFAVGSVTTATAVANVATAWNNLDSGNYPEFAEITASANGTTLTLTHDTAGKDFEVTLAPLEAGGTAADAQTIQGGTAATTGAVATAASGPNFWSVAANWEENAVPATGDDVTIAKGPSILYGLDQGAVTLASLKILPGYPSSSSIGLPDHTNASSPETGYPEYRARRLRIGATVADVESASRRVRLDLSPASTTVTVRDTGQPEQASGDALDLKLAATAAVYVFKGYVGVNRLPGDAGTVADLNVSYRTSVSSDAVVRCGPNLTLTNLDQSGGTVEVLNGAATVVKTDGTLTLQGPVSGSLKNRGGVLYLDGTGTVALLENGGEAYRRGLAALTITTLRLFAGSRGGAGDAPVAYTNPVEWYECRPPAGPDDRGADVAWWGFGRHKKYTAAGM</sequence>
<dbReference type="EMBL" id="CP025958">
    <property type="protein sequence ID" value="AWM35912.1"/>
    <property type="molecule type" value="Genomic_DNA"/>
</dbReference>
<proteinExistence type="predicted"/>
<keyword evidence="2" id="KW-1185">Reference proteome</keyword>
<protein>
    <submittedName>
        <fullName evidence="1">Uncharacterized protein</fullName>
    </submittedName>
</protein>
<accession>A0A2Z3GV20</accession>
<dbReference type="AlphaFoldDB" id="A0A2Z3GV20"/>